<evidence type="ECO:0000313" key="11">
    <source>
        <dbReference type="Proteomes" id="UP000199159"/>
    </source>
</evidence>
<keyword evidence="4" id="KW-0521">NADP</keyword>
<keyword evidence="6" id="KW-0520">NAD</keyword>
<protein>
    <submittedName>
        <fullName evidence="10">Glycerol-1-phosphate dehydrogenase [NAD(P)+]</fullName>
    </submittedName>
</protein>
<organism evidence="10 11">
    <name type="scientific">Litchfieldia salsa</name>
    <dbReference type="NCBI Taxonomy" id="930152"/>
    <lineage>
        <taxon>Bacteria</taxon>
        <taxon>Bacillati</taxon>
        <taxon>Bacillota</taxon>
        <taxon>Bacilli</taxon>
        <taxon>Bacillales</taxon>
        <taxon>Bacillaceae</taxon>
        <taxon>Litchfieldia</taxon>
    </lineage>
</organism>
<accession>A0A1H0WDB7</accession>
<dbReference type="OrthoDB" id="9763580at2"/>
<evidence type="ECO:0000256" key="6">
    <source>
        <dbReference type="ARBA" id="ARBA00023027"/>
    </source>
</evidence>
<dbReference type="RefSeq" id="WP_090857252.1">
    <property type="nucleotide sequence ID" value="NZ_FNJU01000010.1"/>
</dbReference>
<dbReference type="PANTHER" id="PTHR43616">
    <property type="entry name" value="GLYCEROL DEHYDROGENASE"/>
    <property type="match status" value="1"/>
</dbReference>
<dbReference type="Gene3D" id="1.20.1090.10">
    <property type="entry name" value="Dehydroquinate synthase-like - alpha domain"/>
    <property type="match status" value="1"/>
</dbReference>
<evidence type="ECO:0000256" key="2">
    <source>
        <dbReference type="ARBA" id="ARBA00022516"/>
    </source>
</evidence>
<keyword evidence="9" id="KW-1208">Phospholipid metabolism</keyword>
<dbReference type="AlphaFoldDB" id="A0A1H0WDB7"/>
<sequence length="392" mass="43333">MGYSISDLTKMAEECTCGLNHFEINIEEITIKKHALQDAVNYLQKKSYQNVMIVVDDTTYEAAGKQLCEQLTVTNIYHQLCYITPDKNNDVVADEVSLVQVLLETPNDVDVILAVGSGTIHDIVRFVSYKMGKPFISIATAPSVDGFNSMGAPLVIKGMKQTFQLHSPIAVFGDLSILQDAPKKMIAAGFGDMIGKYTSLTDWKFGHLTANEPYCPLVAKVTEEALISCAENVDRIADGDEEGIRILFDALVQSGLAMLLMGQSHPASGGEHHLSHYWEMEFLKAEVPQILHGAKVGVTCQLISETYKGRFKEGLQNGAYSDLDPFKEELIELINSIPEPAHIKKMIEDIGGDATPESLGVSQQLIDRSVAEAHNLRNRYTILRYLNEHTIK</sequence>
<dbReference type="InterPro" id="IPR032837">
    <property type="entry name" value="G1PDH"/>
</dbReference>
<evidence type="ECO:0000256" key="8">
    <source>
        <dbReference type="ARBA" id="ARBA00023209"/>
    </source>
</evidence>
<dbReference type="Proteomes" id="UP000199159">
    <property type="component" value="Unassembled WGS sequence"/>
</dbReference>
<keyword evidence="1" id="KW-0963">Cytoplasm</keyword>
<evidence type="ECO:0000313" key="10">
    <source>
        <dbReference type="EMBL" id="SDP88531.1"/>
    </source>
</evidence>
<dbReference type="Gene3D" id="3.40.50.1970">
    <property type="match status" value="1"/>
</dbReference>
<keyword evidence="2" id="KW-0444">Lipid biosynthesis</keyword>
<evidence type="ECO:0000256" key="7">
    <source>
        <dbReference type="ARBA" id="ARBA00023098"/>
    </source>
</evidence>
<keyword evidence="3" id="KW-0479">Metal-binding</keyword>
<dbReference type="SUPFAM" id="SSF56796">
    <property type="entry name" value="Dehydroquinate synthase-like"/>
    <property type="match status" value="1"/>
</dbReference>
<dbReference type="GO" id="GO:0008654">
    <property type="term" value="P:phospholipid biosynthetic process"/>
    <property type="evidence" value="ECO:0007669"/>
    <property type="project" value="UniProtKB-KW"/>
</dbReference>
<dbReference type="GO" id="GO:0016614">
    <property type="term" value="F:oxidoreductase activity, acting on CH-OH group of donors"/>
    <property type="evidence" value="ECO:0007669"/>
    <property type="project" value="InterPro"/>
</dbReference>
<keyword evidence="8" id="KW-0594">Phospholipid biosynthesis</keyword>
<evidence type="ECO:0000256" key="9">
    <source>
        <dbReference type="ARBA" id="ARBA00023264"/>
    </source>
</evidence>
<keyword evidence="5" id="KW-0560">Oxidoreductase</keyword>
<evidence type="ECO:0000256" key="1">
    <source>
        <dbReference type="ARBA" id="ARBA00022490"/>
    </source>
</evidence>
<evidence type="ECO:0000256" key="4">
    <source>
        <dbReference type="ARBA" id="ARBA00022857"/>
    </source>
</evidence>
<dbReference type="Pfam" id="PF13685">
    <property type="entry name" value="Fe-ADH_2"/>
    <property type="match status" value="1"/>
</dbReference>
<dbReference type="STRING" id="930152.SAMN05216565_110118"/>
<evidence type="ECO:0000256" key="5">
    <source>
        <dbReference type="ARBA" id="ARBA00023002"/>
    </source>
</evidence>
<dbReference type="PANTHER" id="PTHR43616:SF5">
    <property type="entry name" value="GLYCEROL DEHYDROGENASE 1"/>
    <property type="match status" value="1"/>
</dbReference>
<keyword evidence="7" id="KW-0443">Lipid metabolism</keyword>
<evidence type="ECO:0000256" key="3">
    <source>
        <dbReference type="ARBA" id="ARBA00022723"/>
    </source>
</evidence>
<name>A0A1H0WDB7_9BACI</name>
<proteinExistence type="predicted"/>
<dbReference type="CDD" id="cd08175">
    <property type="entry name" value="G1PDH"/>
    <property type="match status" value="1"/>
</dbReference>
<dbReference type="GO" id="GO:0046872">
    <property type="term" value="F:metal ion binding"/>
    <property type="evidence" value="ECO:0007669"/>
    <property type="project" value="UniProtKB-KW"/>
</dbReference>
<dbReference type="EMBL" id="FNJU01000010">
    <property type="protein sequence ID" value="SDP88531.1"/>
    <property type="molecule type" value="Genomic_DNA"/>
</dbReference>
<keyword evidence="11" id="KW-1185">Reference proteome</keyword>
<dbReference type="InterPro" id="IPR016205">
    <property type="entry name" value="Glycerol_DH"/>
</dbReference>
<reference evidence="11" key="1">
    <citation type="submission" date="2016-10" db="EMBL/GenBank/DDBJ databases">
        <authorList>
            <person name="Varghese N."/>
            <person name="Submissions S."/>
        </authorList>
    </citation>
    <scope>NUCLEOTIDE SEQUENCE [LARGE SCALE GENOMIC DNA]</scope>
    <source>
        <strain evidence="11">IBRC-M10078</strain>
    </source>
</reference>
<gene>
    <name evidence="10" type="ORF">SAMN05216565_110118</name>
</gene>